<sequence length="517" mass="54155">MRICMRSQSYSSLVVASMVVCTAAFQTSVVSVRRHSPLSSTIDGVDRSEAVAKLERAAELSDFLAQAYEDKVKAIETVEKQNQAEIDALKAQIESLQSQSSGAASKPSAPPKITGDLAKLSNDDLKKKLQEYEEFMAKTMADADPSIKAAIQKKQAEAAQQQQQQQQQSSTTTTATAGATTSGTGGVLGTEDLLSVGAVSALTAVATSVILDNTRRQSFGSIVAGVSAPLVAGNSAPEPTETPAPAPATVAPPAPVVVDLSQFETTMAKVQQAFPGAATNDQLVAKTKSALSRFGFGSNSLVATSFCSDEVNRPLETDFAKEFKDTFSLGGLAGFPFSGVTGFGAMAKHIPDGGSCLVVYGPHVGVDLDGNVGTVNRRGREKGGTCCGSAVAAAGYISKVFNGEADPAPAVPESSMDAQQLYVGNMLLPYAERIGNAQDAMVELPYATYEPLDDLMQKIVAKGCGKVGGDGKIALLGGLQINTPAGCPDYFLPLRFEVRDNQNNVLDNLLYEKRALF</sequence>
<dbReference type="AlphaFoldDB" id="A0A173LZ50"/>
<gene>
    <name evidence="3" type="primary">pt43233</name>
</gene>
<evidence type="ECO:0000313" key="3">
    <source>
        <dbReference type="EMBL" id="BAV00142.1"/>
    </source>
</evidence>
<dbReference type="EMBL" id="LC111566">
    <property type="protein sequence ID" value="BAV00142.1"/>
    <property type="molecule type" value="mRNA"/>
</dbReference>
<dbReference type="InterPro" id="IPR040703">
    <property type="entry name" value="LCIB/C_CA"/>
</dbReference>
<feature type="domain" description="Limiting CO2-inducible protein B/C beta carbonyic anhydrase" evidence="2">
    <location>
        <begin position="277"/>
        <end position="500"/>
    </location>
</feature>
<feature type="compositionally biased region" description="Low complexity" evidence="1">
    <location>
        <begin position="97"/>
        <end position="107"/>
    </location>
</feature>
<evidence type="ECO:0000259" key="2">
    <source>
        <dbReference type="Pfam" id="PF18599"/>
    </source>
</evidence>
<evidence type="ECO:0000256" key="1">
    <source>
        <dbReference type="SAM" id="MobiDB-lite"/>
    </source>
</evidence>
<dbReference type="PANTHER" id="PTHR38016">
    <property type="entry name" value="UNNAMED PRODUCT"/>
    <property type="match status" value="1"/>
</dbReference>
<feature type="region of interest" description="Disordered" evidence="1">
    <location>
        <begin position="151"/>
        <end position="187"/>
    </location>
</feature>
<dbReference type="Pfam" id="PF18599">
    <property type="entry name" value="LCIB_C_CA"/>
    <property type="match status" value="1"/>
</dbReference>
<dbReference type="PANTHER" id="PTHR38016:SF1">
    <property type="entry name" value="LIMITING CO2-INDUCIBLE PROTEIN B_C BETA CARBONYIC ANHYDRASE DOMAIN-CONTAINING PROTEIN"/>
    <property type="match status" value="1"/>
</dbReference>
<dbReference type="SMR" id="A0A173LZ50"/>
<feature type="compositionally biased region" description="Low complexity" evidence="1">
    <location>
        <begin position="151"/>
        <end position="182"/>
    </location>
</feature>
<organism evidence="3">
    <name type="scientific">Phaeodactylum tricornutum</name>
    <name type="common">Diatom</name>
    <dbReference type="NCBI Taxonomy" id="2850"/>
    <lineage>
        <taxon>Eukaryota</taxon>
        <taxon>Sar</taxon>
        <taxon>Stramenopiles</taxon>
        <taxon>Ochrophyta</taxon>
        <taxon>Bacillariophyta</taxon>
        <taxon>Bacillariophyceae</taxon>
        <taxon>Bacillariophycidae</taxon>
        <taxon>Naviculales</taxon>
        <taxon>Phaeodactylaceae</taxon>
        <taxon>Phaeodactylum</taxon>
    </lineage>
</organism>
<feature type="region of interest" description="Disordered" evidence="1">
    <location>
        <begin position="97"/>
        <end position="118"/>
    </location>
</feature>
<reference evidence="3" key="1">
    <citation type="journal article" date="2016" name="Proc. Natl. Acad. Sci. U.S.A.">
        <title>Thylakoid luminal ?-carbonic anhydrase critical for growth and photosynthesis in the marine diatom Phaeodactylum tricornutum.</title>
        <authorList>
            <person name="Kikutani S."/>
            <person name="Nakajima K."/>
            <person name="Nagasato C."/>
            <person name="Tsuji Y."/>
            <person name="Miyatake A."/>
            <person name="Matsuda Y."/>
        </authorList>
    </citation>
    <scope>NUCLEOTIDE SEQUENCE</scope>
    <source>
        <strain evidence="3">UTEX 642</strain>
    </source>
</reference>
<protein>
    <recommendedName>
        <fullName evidence="2">Limiting CO2-inducible protein B/C beta carbonyic anhydrase domain-containing protein</fullName>
    </recommendedName>
</protein>
<accession>A0A173LZ50</accession>
<name>A0A173LZ50_PHATR</name>
<proteinExistence type="evidence at transcript level"/>